<organism evidence="2 3">
    <name type="scientific">Salisediminibacterium beveridgei</name>
    <dbReference type="NCBI Taxonomy" id="632773"/>
    <lineage>
        <taxon>Bacteria</taxon>
        <taxon>Bacillati</taxon>
        <taxon>Bacillota</taxon>
        <taxon>Bacilli</taxon>
        <taxon>Bacillales</taxon>
        <taxon>Bacillaceae</taxon>
        <taxon>Salisediminibacterium</taxon>
    </lineage>
</organism>
<dbReference type="STRING" id="632773.BBEV_3143"/>
<keyword evidence="1" id="KW-0175">Coiled coil</keyword>
<reference evidence="2 3" key="1">
    <citation type="submission" date="2015-08" db="EMBL/GenBank/DDBJ databases">
        <title>The complete genome sequence of Bacillus beveridgei MLTeJB.</title>
        <authorList>
            <person name="Hanson T.E."/>
            <person name="Mesa C."/>
            <person name="Basesman S.M."/>
            <person name="Oremland R.S."/>
        </authorList>
    </citation>
    <scope>NUCLEOTIDE SEQUENCE [LARGE SCALE GENOMIC DNA]</scope>
    <source>
        <strain evidence="2 3">MLTeJB</strain>
    </source>
</reference>
<dbReference type="RefSeq" id="WP_069366339.1">
    <property type="nucleotide sequence ID" value="NZ_CP012502.1"/>
</dbReference>
<dbReference type="Proteomes" id="UP000094463">
    <property type="component" value="Chromosome"/>
</dbReference>
<dbReference type="EMBL" id="CP012502">
    <property type="protein sequence ID" value="AOM84459.1"/>
    <property type="molecule type" value="Genomic_DNA"/>
</dbReference>
<name>A0A1D7QZM6_9BACI</name>
<keyword evidence="3" id="KW-1185">Reference proteome</keyword>
<proteinExistence type="predicted"/>
<sequence length="367" mass="43057">MLDVVIVMGIFVVLLVLAGQMLKQKENAKAYHQEIKELKEMISQADRKKEERFESWIQASSEEMYRIMGEHYLGLSQKVYAEWEENLSTMKAQVKNFVNERQIEHDRWVQRISDEDLSTQQKLEMLETAMNQFPESRELHEAYDQTLQPYLKDSSKEIRMRTARKLNQASRTLLDYCSIDEWDYAVKRYNENLRTGNLLMKSHVEEKLASERKKLDQLESAVTRLSREPDNQSLIDEIETIEGSLDQKTIERDPVLLKRLREITGDIVGHFTRGNENEEHQVKDYNKRAITSFREASVTFRNNEKTFKGGSGLVSLTEKMGGWDMNVLHPEVQAYYQAVYQEIFGKLDPEVKPKFTERMLNTQDKVV</sequence>
<protein>
    <submittedName>
        <fullName evidence="2">Uncharacterized protein</fullName>
    </submittedName>
</protein>
<feature type="coiled-coil region" evidence="1">
    <location>
        <begin position="201"/>
        <end position="228"/>
    </location>
</feature>
<dbReference type="KEGG" id="bbev:BBEV_3143"/>
<evidence type="ECO:0000256" key="1">
    <source>
        <dbReference type="SAM" id="Coils"/>
    </source>
</evidence>
<dbReference type="OrthoDB" id="2888265at2"/>
<gene>
    <name evidence="2" type="ORF">BBEV_3143</name>
</gene>
<accession>A0A1D7QZM6</accession>
<dbReference type="AlphaFoldDB" id="A0A1D7QZM6"/>
<evidence type="ECO:0000313" key="3">
    <source>
        <dbReference type="Proteomes" id="UP000094463"/>
    </source>
</evidence>
<evidence type="ECO:0000313" key="2">
    <source>
        <dbReference type="EMBL" id="AOM84459.1"/>
    </source>
</evidence>
<feature type="coiled-coil region" evidence="1">
    <location>
        <begin position="21"/>
        <end position="51"/>
    </location>
</feature>